<evidence type="ECO:0000256" key="1">
    <source>
        <dbReference type="ARBA" id="ARBA00001913"/>
    </source>
</evidence>
<keyword evidence="2" id="KW-0444">Lipid biosynthesis</keyword>
<dbReference type="PANTHER" id="PTHR11903:SF11">
    <property type="entry name" value="ALPHA-DIOXYGENASE 1"/>
    <property type="match status" value="1"/>
</dbReference>
<dbReference type="InterPro" id="IPR010255">
    <property type="entry name" value="Haem_peroxidase_sf"/>
</dbReference>
<dbReference type="Proteomes" id="UP000322244">
    <property type="component" value="Unassembled WGS sequence"/>
</dbReference>
<dbReference type="GO" id="GO:0006979">
    <property type="term" value="P:response to oxidative stress"/>
    <property type="evidence" value="ECO:0007669"/>
    <property type="project" value="InterPro"/>
</dbReference>
<accession>A0A5A7S3Y7</accession>
<dbReference type="GO" id="GO:0031408">
    <property type="term" value="P:oxylipin biosynthetic process"/>
    <property type="evidence" value="ECO:0007669"/>
    <property type="project" value="UniProtKB-KW"/>
</dbReference>
<keyword evidence="9" id="KW-0223">Dioxygenase</keyword>
<dbReference type="GO" id="GO:0006952">
    <property type="term" value="P:defense response"/>
    <property type="evidence" value="ECO:0007669"/>
    <property type="project" value="UniProtKB-KW"/>
</dbReference>
<keyword evidence="16" id="KW-1185">Reference proteome</keyword>
<evidence type="ECO:0000256" key="7">
    <source>
        <dbReference type="ARBA" id="ARBA00022821"/>
    </source>
</evidence>
<proteinExistence type="predicted"/>
<dbReference type="SUPFAM" id="SSF48113">
    <property type="entry name" value="Heme-dependent peroxidases"/>
    <property type="match status" value="1"/>
</dbReference>
<keyword evidence="12" id="KW-0443">Lipid metabolism</keyword>
<dbReference type="PANTHER" id="PTHR11903">
    <property type="entry name" value="PROSTAGLANDIN G/H SYNTHASE"/>
    <property type="match status" value="1"/>
</dbReference>
<evidence type="ECO:0000256" key="10">
    <source>
        <dbReference type="ARBA" id="ARBA00023002"/>
    </source>
</evidence>
<evidence type="ECO:0000256" key="12">
    <source>
        <dbReference type="ARBA" id="ARBA00023098"/>
    </source>
</evidence>
<evidence type="ECO:0000256" key="4">
    <source>
        <dbReference type="ARBA" id="ARBA00022617"/>
    </source>
</evidence>
<evidence type="ECO:0000256" key="3">
    <source>
        <dbReference type="ARBA" id="ARBA00022559"/>
    </source>
</evidence>
<evidence type="ECO:0000256" key="11">
    <source>
        <dbReference type="ARBA" id="ARBA00023004"/>
    </source>
</evidence>
<dbReference type="Pfam" id="PF03098">
    <property type="entry name" value="An_peroxidase"/>
    <property type="match status" value="1"/>
</dbReference>
<dbReference type="InterPro" id="IPR019791">
    <property type="entry name" value="Haem_peroxidase_animal"/>
</dbReference>
<evidence type="ECO:0000313" key="16">
    <source>
        <dbReference type="Proteomes" id="UP000322244"/>
    </source>
</evidence>
<keyword evidence="10" id="KW-0560">Oxidoreductase</keyword>
<keyword evidence="8" id="KW-0276">Fatty acid metabolism</keyword>
<dbReference type="OrthoDB" id="9765610at2"/>
<evidence type="ECO:0000256" key="13">
    <source>
        <dbReference type="ARBA" id="ARBA00023160"/>
    </source>
</evidence>
<organism evidence="15 16">
    <name type="scientific">Antrihabitans cavernicola</name>
    <dbReference type="NCBI Taxonomy" id="2495913"/>
    <lineage>
        <taxon>Bacteria</taxon>
        <taxon>Bacillati</taxon>
        <taxon>Actinomycetota</taxon>
        <taxon>Actinomycetes</taxon>
        <taxon>Mycobacteriales</taxon>
        <taxon>Nocardiaceae</taxon>
        <taxon>Antrihabitans</taxon>
    </lineage>
</organism>
<dbReference type="PRINTS" id="PR00457">
    <property type="entry name" value="ANPEROXIDASE"/>
</dbReference>
<dbReference type="AlphaFoldDB" id="A0A5A7S3Y7"/>
<keyword evidence="11" id="KW-0408">Iron</keyword>
<evidence type="ECO:0000256" key="6">
    <source>
        <dbReference type="ARBA" id="ARBA00022767"/>
    </source>
</evidence>
<dbReference type="CDD" id="cd09818">
    <property type="entry name" value="PIOX_like"/>
    <property type="match status" value="1"/>
</dbReference>
<dbReference type="InterPro" id="IPR034815">
    <property type="entry name" value="A_dioxygenase"/>
</dbReference>
<dbReference type="GO" id="GO:0004601">
    <property type="term" value="F:peroxidase activity"/>
    <property type="evidence" value="ECO:0007669"/>
    <property type="project" value="UniProtKB-KW"/>
</dbReference>
<keyword evidence="3 15" id="KW-0575">Peroxidase</keyword>
<keyword evidence="4" id="KW-0349">Heme</keyword>
<feature type="compositionally biased region" description="Basic and acidic residues" evidence="14">
    <location>
        <begin position="162"/>
        <end position="174"/>
    </location>
</feature>
<keyword evidence="5" id="KW-0479">Metal-binding</keyword>
<dbReference type="GO" id="GO:0020037">
    <property type="term" value="F:heme binding"/>
    <property type="evidence" value="ECO:0007669"/>
    <property type="project" value="InterPro"/>
</dbReference>
<sequence length="577" mass="65397">MNRVADWWKLPLPLALLNLRALRDDLREYNLYDTGAGADLPAAATDLPPYRTYDGSRTDPHYPEMGMVGSRFGRNAPIDSTEPEALPKRMEPSPREVAVRLLHRESFKPATTLNVLAAAWIQFQDHGWFGHGELSSKTFVDLPLDENDDWPEGSPMRIRTSNPDRNKPTTEHRPPAFRNTVTHWWDGSQIYGATEEANRRLRSGVDGKLAVDGDMLPGEDKEELAGLDKTGFNENYWVGLSLLHTLFVKEHNSICDHLKGLHPTWDDEHIFLTARLINAALIAKIHTVEWTPGILANPVLEKGMNANWYGILPRWIRDNFGHVGTEMIGGIVGSDLEHGAAPYSLTEEFVSVYRMHPLLPDDYEVRDHKTGALIDELDFDPMEGKDVRPTIKKYGWSNLLYSFGVANPGAITLKNHPKALTNHVRFNGDRVDLATIDVMRDRERGVARYNDFREKLRKPRLTKFEELSDDPKLVEEIRDVYDNDIDRVDLQVGMLAETPPPGFGFSDTAFRIFILMASRRLKSDRFFTNDYTPEVYTAEGLAWIEGNTMSDVLLRHHPELAPALKGLGNAFAPWNTV</sequence>
<evidence type="ECO:0000313" key="15">
    <source>
        <dbReference type="EMBL" id="KAA0018539.1"/>
    </source>
</evidence>
<protein>
    <submittedName>
        <fullName evidence="15">Peroxidase</fullName>
    </submittedName>
</protein>
<keyword evidence="7" id="KW-0611">Plant defense</keyword>
<reference evidence="15 16" key="1">
    <citation type="submission" date="2019-07" db="EMBL/GenBank/DDBJ databases">
        <title>Rhodococcus cavernicolus sp. nov., isolated from a cave.</title>
        <authorList>
            <person name="Lee S.D."/>
        </authorList>
    </citation>
    <scope>NUCLEOTIDE SEQUENCE [LARGE SCALE GENOMIC DNA]</scope>
    <source>
        <strain evidence="15 16">C1-24</strain>
    </source>
</reference>
<dbReference type="Gene3D" id="1.10.640.10">
    <property type="entry name" value="Haem peroxidase domain superfamily, animal type"/>
    <property type="match status" value="1"/>
</dbReference>
<keyword evidence="6" id="KW-0925">Oxylipin biosynthesis</keyword>
<dbReference type="PROSITE" id="PS50292">
    <property type="entry name" value="PEROXIDASE_3"/>
    <property type="match status" value="1"/>
</dbReference>
<evidence type="ECO:0000256" key="9">
    <source>
        <dbReference type="ARBA" id="ARBA00022964"/>
    </source>
</evidence>
<comment type="caution">
    <text evidence="15">The sequence shown here is derived from an EMBL/GenBank/DDBJ whole genome shotgun (WGS) entry which is preliminary data.</text>
</comment>
<dbReference type="EMBL" id="VLNY01000017">
    <property type="protein sequence ID" value="KAA0018539.1"/>
    <property type="molecule type" value="Genomic_DNA"/>
</dbReference>
<evidence type="ECO:0000256" key="8">
    <source>
        <dbReference type="ARBA" id="ARBA00022832"/>
    </source>
</evidence>
<evidence type="ECO:0000256" key="5">
    <source>
        <dbReference type="ARBA" id="ARBA00022723"/>
    </source>
</evidence>
<keyword evidence="13" id="KW-0275">Fatty acid biosynthesis</keyword>
<dbReference type="GO" id="GO:0016702">
    <property type="term" value="F:oxidoreductase activity, acting on single donors with incorporation of molecular oxygen, incorporation of two atoms of oxygen"/>
    <property type="evidence" value="ECO:0007669"/>
    <property type="project" value="TreeGrafter"/>
</dbReference>
<dbReference type="GO" id="GO:0046872">
    <property type="term" value="F:metal ion binding"/>
    <property type="evidence" value="ECO:0007669"/>
    <property type="project" value="UniProtKB-KW"/>
</dbReference>
<gene>
    <name evidence="15" type="ORF">FOY51_23495</name>
</gene>
<feature type="region of interest" description="Disordered" evidence="14">
    <location>
        <begin position="73"/>
        <end position="92"/>
    </location>
</feature>
<dbReference type="GO" id="GO:0006633">
    <property type="term" value="P:fatty acid biosynthetic process"/>
    <property type="evidence" value="ECO:0007669"/>
    <property type="project" value="UniProtKB-KW"/>
</dbReference>
<feature type="region of interest" description="Disordered" evidence="14">
    <location>
        <begin position="148"/>
        <end position="176"/>
    </location>
</feature>
<evidence type="ECO:0000256" key="2">
    <source>
        <dbReference type="ARBA" id="ARBA00022516"/>
    </source>
</evidence>
<evidence type="ECO:0000256" key="14">
    <source>
        <dbReference type="SAM" id="MobiDB-lite"/>
    </source>
</evidence>
<comment type="cofactor">
    <cofactor evidence="1">
        <name>Ca(2+)</name>
        <dbReference type="ChEBI" id="CHEBI:29108"/>
    </cofactor>
</comment>
<dbReference type="InterPro" id="IPR050783">
    <property type="entry name" value="Oxylipin_biosynth_metab"/>
</dbReference>
<dbReference type="InterPro" id="IPR037120">
    <property type="entry name" value="Haem_peroxidase_sf_animal"/>
</dbReference>
<name>A0A5A7S3Y7_9NOCA</name>